<dbReference type="InterPro" id="IPR036822">
    <property type="entry name" value="CutC-like_dom_sf"/>
</dbReference>
<comment type="similarity">
    <text evidence="1 2">Belongs to the CutC family.</text>
</comment>
<organism evidence="3 4">
    <name type="scientific">Tatumella morbirosei</name>
    <dbReference type="NCBI Taxonomy" id="642227"/>
    <lineage>
        <taxon>Bacteria</taxon>
        <taxon>Pseudomonadati</taxon>
        <taxon>Pseudomonadota</taxon>
        <taxon>Gammaproteobacteria</taxon>
        <taxon>Enterobacterales</taxon>
        <taxon>Erwiniaceae</taxon>
        <taxon>Tatumella</taxon>
    </lineage>
</organism>
<dbReference type="PANTHER" id="PTHR12598">
    <property type="entry name" value="COPPER HOMEOSTASIS PROTEIN CUTC"/>
    <property type="match status" value="1"/>
</dbReference>
<dbReference type="GO" id="GO:0005737">
    <property type="term" value="C:cytoplasm"/>
    <property type="evidence" value="ECO:0007669"/>
    <property type="project" value="UniProtKB-SubCell"/>
</dbReference>
<dbReference type="EMBL" id="JPKR02000003">
    <property type="protein sequence ID" value="KGD71870.1"/>
    <property type="molecule type" value="Genomic_DNA"/>
</dbReference>
<evidence type="ECO:0000256" key="1">
    <source>
        <dbReference type="ARBA" id="ARBA00007768"/>
    </source>
</evidence>
<dbReference type="RefSeq" id="WP_038020986.1">
    <property type="nucleotide sequence ID" value="NZ_JPKR02000003.1"/>
</dbReference>
<dbReference type="eggNOG" id="COG3142">
    <property type="taxonomic scope" value="Bacteria"/>
</dbReference>
<dbReference type="NCBIfam" id="NF008603">
    <property type="entry name" value="PRK11572.1"/>
    <property type="match status" value="1"/>
</dbReference>
<evidence type="ECO:0000256" key="2">
    <source>
        <dbReference type="HAMAP-Rule" id="MF_00795"/>
    </source>
</evidence>
<accession>A0A095VAY2</accession>
<dbReference type="AlphaFoldDB" id="A0A095VAY2"/>
<evidence type="ECO:0000313" key="4">
    <source>
        <dbReference type="Proteomes" id="UP000029577"/>
    </source>
</evidence>
<keyword evidence="2" id="KW-0963">Cytoplasm</keyword>
<sequence>MATLEICCYGPDCAIQAAEAGADRIELCAAPHEGGLTPSLGVLQEVITQVSVPVHPIIRPRGGDFCYSESEFRAIKSDIARVKEFGFAGLVVGILDQHAHIDIPRMQQIMALCGGIPVTFHRAFDLCQNPYRALEELTDLGVTRILTSGQQERAENGLALLAELNTRSRGPVIMAGSGVRLSNLHRFTGAGLTEIHSSASKPVTSPMHYRKAGVSMSSVSAEDEFTRYVVDGEMVAAMKSMMQ</sequence>
<dbReference type="GO" id="GO:0005507">
    <property type="term" value="F:copper ion binding"/>
    <property type="evidence" value="ECO:0007669"/>
    <property type="project" value="TreeGrafter"/>
</dbReference>
<protein>
    <recommendedName>
        <fullName evidence="2">PF03932 family protein CutC</fullName>
    </recommendedName>
</protein>
<dbReference type="HAMAP" id="MF_00795">
    <property type="entry name" value="CutC"/>
    <property type="match status" value="1"/>
</dbReference>
<proteinExistence type="inferred from homology"/>
<gene>
    <name evidence="2" type="primary">cutC</name>
    <name evidence="3" type="ORF">HA49_13620</name>
</gene>
<dbReference type="FunFam" id="3.20.20.380:FF:000001">
    <property type="entry name" value="Copper homeostasis protein CutC"/>
    <property type="match status" value="1"/>
</dbReference>
<comment type="caution">
    <text evidence="3">The sequence shown here is derived from an EMBL/GenBank/DDBJ whole genome shotgun (WGS) entry which is preliminary data.</text>
</comment>
<evidence type="ECO:0000313" key="3">
    <source>
        <dbReference type="EMBL" id="KGD71870.1"/>
    </source>
</evidence>
<dbReference type="STRING" id="642227.HA49_13620"/>
<comment type="caution">
    <text evidence="2">Once thought to be involved in copper homeostasis, experiments in E.coli have shown this is not the case.</text>
</comment>
<reference evidence="3" key="1">
    <citation type="submission" date="2014-12" db="EMBL/GenBank/DDBJ databases">
        <title>The draft genome of the Tatumella morbirosei type strain, LMG23360T isolated from pineapple rot.</title>
        <authorList>
            <person name="Smits T.H."/>
            <person name="Palmer M."/>
            <person name="Venter S.N."/>
            <person name="Duffy B."/>
            <person name="Steenkamp E.T."/>
            <person name="Chan W.Y."/>
            <person name="Coutinho T.A."/>
            <person name="Coetzee M.P."/>
            <person name="De Maayer P."/>
        </authorList>
    </citation>
    <scope>NUCLEOTIDE SEQUENCE [LARGE SCALE GENOMIC DNA]</scope>
    <source>
        <strain evidence="3">LMG 23360</strain>
    </source>
</reference>
<dbReference type="Pfam" id="PF03932">
    <property type="entry name" value="CutC"/>
    <property type="match status" value="1"/>
</dbReference>
<comment type="subcellular location">
    <subcellularLocation>
        <location evidence="2">Cytoplasm</location>
    </subcellularLocation>
</comment>
<keyword evidence="4" id="KW-1185">Reference proteome</keyword>
<dbReference type="SUPFAM" id="SSF110395">
    <property type="entry name" value="CutC-like"/>
    <property type="match status" value="1"/>
</dbReference>
<dbReference type="PANTHER" id="PTHR12598:SF0">
    <property type="entry name" value="COPPER HOMEOSTASIS PROTEIN CUTC HOMOLOG"/>
    <property type="match status" value="1"/>
</dbReference>
<dbReference type="InterPro" id="IPR005627">
    <property type="entry name" value="CutC-like"/>
</dbReference>
<dbReference type="Proteomes" id="UP000029577">
    <property type="component" value="Unassembled WGS sequence"/>
</dbReference>
<dbReference type="Gene3D" id="3.20.20.380">
    <property type="entry name" value="Copper homeostasis (CutC) domain"/>
    <property type="match status" value="1"/>
</dbReference>
<name>A0A095VAY2_9GAMM</name>
<dbReference type="OrthoDB" id="9815677at2"/>